<dbReference type="Gene3D" id="3.30.450.180">
    <property type="match status" value="1"/>
</dbReference>
<dbReference type="GO" id="GO:0003677">
    <property type="term" value="F:DNA binding"/>
    <property type="evidence" value="ECO:0007669"/>
    <property type="project" value="InterPro"/>
</dbReference>
<dbReference type="PROSITE" id="PS50943">
    <property type="entry name" value="HTH_CROC1"/>
    <property type="match status" value="1"/>
</dbReference>
<sequence length="267" mass="29811">MAKGNALGEYLRSRREQVRPDDVGLVAGSRRRVAGLRREELALLAGISSDYYLRLEQGRDKNPSAQVLDALARALQLDIKGTEYLHQLAGQTGTRWEQGDLEEVADGLDELIDQFPMPAIVANRYQDVLAANAIAQALAPAFRPGENFLRWRLLDPAAKEFFVDWDEATDIAVSGLREVAGSTPDDPRLRRMIDELSSASERFRELWARADVGYRPGITHVRHPRVGELYLQRNRLHVPHSGGQHLIIFRAEPGSDSAAALDALRSR</sequence>
<proteinExistence type="predicted"/>
<dbReference type="Pfam" id="PF17765">
    <property type="entry name" value="MLTR_LBD"/>
    <property type="match status" value="1"/>
</dbReference>
<dbReference type="SUPFAM" id="SSF47413">
    <property type="entry name" value="lambda repressor-like DNA-binding domains"/>
    <property type="match status" value="1"/>
</dbReference>
<dbReference type="AlphaFoldDB" id="A0A100VVG5"/>
<comment type="caution">
    <text evidence="2">The sequence shown here is derived from an EMBL/GenBank/DDBJ whole genome shotgun (WGS) entry which is preliminary data.</text>
</comment>
<keyword evidence="3" id="KW-1185">Reference proteome</keyword>
<dbReference type="InterPro" id="IPR001387">
    <property type="entry name" value="Cro/C1-type_HTH"/>
</dbReference>
<gene>
    <name evidence="2" type="ORF">RMCB_0712</name>
</gene>
<reference evidence="3" key="1">
    <citation type="journal article" date="2016" name="Genome Announc.">
        <title>Draft Genome Sequences of Five Rapidly Growing Mycobacterium Species, M. thermoresistibile, M. fortuitum subsp. acetamidolyticum, M. canariasense, M. brisbanense, and M. novocastrense.</title>
        <authorList>
            <person name="Katahira K."/>
            <person name="Ogura Y."/>
            <person name="Gotoh Y."/>
            <person name="Hayashi T."/>
        </authorList>
    </citation>
    <scope>NUCLEOTIDE SEQUENCE [LARGE SCALE GENOMIC DNA]</scope>
    <source>
        <strain evidence="3">JCM15654</strain>
    </source>
</reference>
<dbReference type="Pfam" id="PF13560">
    <property type="entry name" value="HTH_31"/>
    <property type="match status" value="1"/>
</dbReference>
<dbReference type="PANTHER" id="PTHR35010:SF2">
    <property type="entry name" value="BLL4672 PROTEIN"/>
    <property type="match status" value="1"/>
</dbReference>
<evidence type="ECO:0000259" key="1">
    <source>
        <dbReference type="PROSITE" id="PS50943"/>
    </source>
</evidence>
<dbReference type="STRING" id="146020.RMCB_0712"/>
<dbReference type="CDD" id="cd00093">
    <property type="entry name" value="HTH_XRE"/>
    <property type="match status" value="1"/>
</dbReference>
<organism evidence="2 3">
    <name type="scientific">Mycolicibacterium brisbanense</name>
    <dbReference type="NCBI Taxonomy" id="146020"/>
    <lineage>
        <taxon>Bacteria</taxon>
        <taxon>Bacillati</taxon>
        <taxon>Actinomycetota</taxon>
        <taxon>Actinomycetes</taxon>
        <taxon>Mycobacteriales</taxon>
        <taxon>Mycobacteriaceae</taxon>
        <taxon>Mycolicibacterium</taxon>
    </lineage>
</organism>
<dbReference type="SMART" id="SM00530">
    <property type="entry name" value="HTH_XRE"/>
    <property type="match status" value="1"/>
</dbReference>
<dbReference type="PANTHER" id="PTHR35010">
    <property type="entry name" value="BLL4672 PROTEIN-RELATED"/>
    <property type="match status" value="1"/>
</dbReference>
<accession>A0A100VVG5</accession>
<dbReference type="InterPro" id="IPR041413">
    <property type="entry name" value="MLTR_LBD"/>
</dbReference>
<dbReference type="InterPro" id="IPR010982">
    <property type="entry name" value="Lambda_DNA-bd_dom_sf"/>
</dbReference>
<dbReference type="Proteomes" id="UP000069620">
    <property type="component" value="Unassembled WGS sequence"/>
</dbReference>
<protein>
    <submittedName>
        <fullName evidence="2">Putative transcriptional regulator</fullName>
    </submittedName>
</protein>
<evidence type="ECO:0000313" key="2">
    <source>
        <dbReference type="EMBL" id="GAS86616.1"/>
    </source>
</evidence>
<dbReference type="EMBL" id="BCSX01000007">
    <property type="protein sequence ID" value="GAS86616.1"/>
    <property type="molecule type" value="Genomic_DNA"/>
</dbReference>
<reference evidence="3" key="2">
    <citation type="submission" date="2016-02" db="EMBL/GenBank/DDBJ databases">
        <title>Draft genome sequence of five rapidly growing Mycobacterium species.</title>
        <authorList>
            <person name="Katahira K."/>
            <person name="Gotou Y."/>
            <person name="Iida K."/>
            <person name="Ogura Y."/>
            <person name="Hayashi T."/>
        </authorList>
    </citation>
    <scope>NUCLEOTIDE SEQUENCE [LARGE SCALE GENOMIC DNA]</scope>
    <source>
        <strain evidence="3">JCM15654</strain>
    </source>
</reference>
<dbReference type="OrthoDB" id="3608749at2"/>
<dbReference type="RefSeq" id="WP_062827642.1">
    <property type="nucleotide sequence ID" value="NZ_BCSX01000007.1"/>
</dbReference>
<dbReference type="Gene3D" id="1.10.260.40">
    <property type="entry name" value="lambda repressor-like DNA-binding domains"/>
    <property type="match status" value="1"/>
</dbReference>
<evidence type="ECO:0000313" key="3">
    <source>
        <dbReference type="Proteomes" id="UP000069620"/>
    </source>
</evidence>
<feature type="domain" description="HTH cro/C1-type" evidence="1">
    <location>
        <begin position="31"/>
        <end position="82"/>
    </location>
</feature>
<name>A0A100VVG5_9MYCO</name>